<dbReference type="STRING" id="1079859.SAMN04515674_104290"/>
<sequence length="418" mass="46056">MLNLTYPTKPIIFQRNNQGYALIKFSGISDTAVTAKFTALENSATDFSVNLPVSSNAFQANVKVPQGLYKLTVSNGTDSKALDYLGVGEVIVWSGHSFADGYGIGSDTSPLAFFTENFWKRNDPDQYKKPEEVSRYIDNIRQETARGLPARVATQIAEKLNVPVMFYHCAWGGTRMMDWADSASGVITGREYAGYKPGYDTAGYPYRILGETLKNFVQETGARGVLIVHGDNDRDKQFTESILVDGWKRLIEKIRQDANFQLPVSLARSCIDPDFPEIVRSTNTAITSNPSMFYGPDLSQIGASYRISDGLHLNDSGEIKVAQDWTSMLISQNFFTANPKPTPTFAEITKIVQTTAAQIKEEANTSVAAIALGLAFIAILAISLITKFRWFVALVFTLLVAGISYLIGYTNLFKKSGS</sequence>
<keyword evidence="3" id="KW-1185">Reference proteome</keyword>
<evidence type="ECO:0000313" key="3">
    <source>
        <dbReference type="Proteomes" id="UP000199306"/>
    </source>
</evidence>
<dbReference type="AlphaFoldDB" id="A0A1I5RWY3"/>
<dbReference type="EMBL" id="FOXH01000004">
    <property type="protein sequence ID" value="SFP63038.1"/>
    <property type="molecule type" value="Genomic_DNA"/>
</dbReference>
<dbReference type="SUPFAM" id="SSF52266">
    <property type="entry name" value="SGNH hydrolase"/>
    <property type="match status" value="1"/>
</dbReference>
<evidence type="ECO:0000313" key="2">
    <source>
        <dbReference type="EMBL" id="SFP63038.1"/>
    </source>
</evidence>
<organism evidence="2 3">
    <name type="scientific">Pseudarcicella hirudinis</name>
    <dbReference type="NCBI Taxonomy" id="1079859"/>
    <lineage>
        <taxon>Bacteria</taxon>
        <taxon>Pseudomonadati</taxon>
        <taxon>Bacteroidota</taxon>
        <taxon>Cytophagia</taxon>
        <taxon>Cytophagales</taxon>
        <taxon>Flectobacillaceae</taxon>
        <taxon>Pseudarcicella</taxon>
    </lineage>
</organism>
<accession>A0A1I5RWY3</accession>
<protein>
    <recommendedName>
        <fullName evidence="4">Sialate O-acetylesterase domain-containing protein</fullName>
    </recommendedName>
</protein>
<dbReference type="Gene3D" id="3.40.50.1110">
    <property type="entry name" value="SGNH hydrolase"/>
    <property type="match status" value="1"/>
</dbReference>
<evidence type="ECO:0000256" key="1">
    <source>
        <dbReference type="SAM" id="Phobius"/>
    </source>
</evidence>
<keyword evidence="1" id="KW-0472">Membrane</keyword>
<feature type="transmembrane region" description="Helical" evidence="1">
    <location>
        <begin position="391"/>
        <end position="412"/>
    </location>
</feature>
<evidence type="ECO:0008006" key="4">
    <source>
        <dbReference type="Google" id="ProtNLM"/>
    </source>
</evidence>
<dbReference type="RefSeq" id="WP_092015833.1">
    <property type="nucleotide sequence ID" value="NZ_FOXH01000004.1"/>
</dbReference>
<gene>
    <name evidence="2" type="ORF">SAMN04515674_104290</name>
</gene>
<dbReference type="OrthoDB" id="943923at2"/>
<feature type="transmembrane region" description="Helical" evidence="1">
    <location>
        <begin position="367"/>
        <end position="385"/>
    </location>
</feature>
<reference evidence="2 3" key="1">
    <citation type="submission" date="2016-10" db="EMBL/GenBank/DDBJ databases">
        <authorList>
            <person name="de Groot N.N."/>
        </authorList>
    </citation>
    <scope>NUCLEOTIDE SEQUENCE [LARGE SCALE GENOMIC DNA]</scope>
    <source>
        <strain evidence="3">E92,LMG 26720,CCM 7988</strain>
    </source>
</reference>
<dbReference type="InterPro" id="IPR036514">
    <property type="entry name" value="SGNH_hydro_sf"/>
</dbReference>
<keyword evidence="1" id="KW-0812">Transmembrane</keyword>
<name>A0A1I5RWY3_9BACT</name>
<dbReference type="Proteomes" id="UP000199306">
    <property type="component" value="Unassembled WGS sequence"/>
</dbReference>
<dbReference type="GO" id="GO:0016788">
    <property type="term" value="F:hydrolase activity, acting on ester bonds"/>
    <property type="evidence" value="ECO:0007669"/>
    <property type="project" value="UniProtKB-ARBA"/>
</dbReference>
<keyword evidence="1" id="KW-1133">Transmembrane helix</keyword>
<proteinExistence type="predicted"/>